<keyword evidence="8 10" id="KW-0472">Membrane</keyword>
<feature type="transmembrane region" description="Helical" evidence="10">
    <location>
        <begin position="181"/>
        <end position="203"/>
    </location>
</feature>
<keyword evidence="4 10" id="KW-0812">Transmembrane</keyword>
<evidence type="ECO:0000256" key="3">
    <source>
        <dbReference type="ARBA" id="ARBA00022448"/>
    </source>
</evidence>
<evidence type="ECO:0000256" key="2">
    <source>
        <dbReference type="ARBA" id="ARBA00005751"/>
    </source>
</evidence>
<dbReference type="Proteomes" id="UP000177306">
    <property type="component" value="Unassembled WGS sequence"/>
</dbReference>
<dbReference type="PANTHER" id="PTHR10906">
    <property type="entry name" value="SECY/SEC61-ALPHA FAMILY MEMBER"/>
    <property type="match status" value="1"/>
</dbReference>
<comment type="subcellular location">
    <subcellularLocation>
        <location evidence="10">Cell membrane</location>
        <topology evidence="10">Multi-pass membrane protein</topology>
    </subcellularLocation>
    <subcellularLocation>
        <location evidence="1 12">Membrane</location>
        <topology evidence="1 12">Multi-pass membrane protein</topology>
    </subcellularLocation>
</comment>
<dbReference type="GO" id="GO:0043952">
    <property type="term" value="P:protein transport by the Sec complex"/>
    <property type="evidence" value="ECO:0007669"/>
    <property type="project" value="UniProtKB-UniRule"/>
</dbReference>
<dbReference type="InterPro" id="IPR030659">
    <property type="entry name" value="SecY_CS"/>
</dbReference>
<dbReference type="AlphaFoldDB" id="A0A1F6EII3"/>
<comment type="caution">
    <text evidence="10">Lacks conserved residue(s) required for the propagation of feature annotation.</text>
</comment>
<dbReference type="FunFam" id="1.10.3370.10:FF:000001">
    <property type="entry name" value="Preprotein translocase subunit SecY"/>
    <property type="match status" value="1"/>
</dbReference>
<feature type="transmembrane region" description="Helical" evidence="10">
    <location>
        <begin position="269"/>
        <end position="289"/>
    </location>
</feature>
<accession>A0A1F6EII3</accession>
<keyword evidence="6 10" id="KW-1133">Transmembrane helix</keyword>
<evidence type="ECO:0000256" key="6">
    <source>
        <dbReference type="ARBA" id="ARBA00022989"/>
    </source>
</evidence>
<comment type="caution">
    <text evidence="14">The sequence shown here is derived from an EMBL/GenBank/DDBJ whole genome shotgun (WGS) entry which is preliminary data.</text>
</comment>
<dbReference type="GO" id="GO:0006605">
    <property type="term" value="P:protein targeting"/>
    <property type="evidence" value="ECO:0007669"/>
    <property type="project" value="UniProtKB-UniRule"/>
</dbReference>
<feature type="transmembrane region" description="Helical" evidence="10">
    <location>
        <begin position="367"/>
        <end position="385"/>
    </location>
</feature>
<dbReference type="Pfam" id="PF00344">
    <property type="entry name" value="SecY"/>
    <property type="match status" value="1"/>
</dbReference>
<dbReference type="HAMAP" id="MF_01465">
    <property type="entry name" value="SecY"/>
    <property type="match status" value="1"/>
</dbReference>
<keyword evidence="10" id="KW-1003">Cell membrane</keyword>
<dbReference type="PROSITE" id="PS00756">
    <property type="entry name" value="SECY_2"/>
    <property type="match status" value="1"/>
</dbReference>
<dbReference type="InterPro" id="IPR023201">
    <property type="entry name" value="SecY_dom_sf"/>
</dbReference>
<dbReference type="PRINTS" id="PR00303">
    <property type="entry name" value="SECYTRNLCASE"/>
</dbReference>
<comment type="subunit">
    <text evidence="10">Component of the Sec protein translocase complex. Heterotrimer consisting of SecY, SecE and SecG subunits. The heterotrimers can form oligomers, although 1 heterotrimer is thought to be able to translocate proteins. Interacts with the ribosome. Interacts with SecDF, and other proteins may be involved. Interacts with SecA.</text>
</comment>
<dbReference type="PIRSF" id="PIRSF004557">
    <property type="entry name" value="SecY"/>
    <property type="match status" value="1"/>
</dbReference>
<feature type="transmembrane region" description="Helical" evidence="10">
    <location>
        <begin position="209"/>
        <end position="229"/>
    </location>
</feature>
<evidence type="ECO:0000256" key="4">
    <source>
        <dbReference type="ARBA" id="ARBA00022692"/>
    </source>
</evidence>
<dbReference type="GO" id="GO:0065002">
    <property type="term" value="P:intracellular protein transmembrane transport"/>
    <property type="evidence" value="ECO:0007669"/>
    <property type="project" value="UniProtKB-UniRule"/>
</dbReference>
<name>A0A1F6EII3_9BACT</name>
<evidence type="ECO:0000256" key="9">
    <source>
        <dbReference type="ARBA" id="ARBA00039733"/>
    </source>
</evidence>
<gene>
    <name evidence="10" type="primary">secY</name>
    <name evidence="14" type="ORF">A3A38_03325</name>
</gene>
<keyword evidence="3 10" id="KW-0813">Transport</keyword>
<dbReference type="GO" id="GO:0005886">
    <property type="term" value="C:plasma membrane"/>
    <property type="evidence" value="ECO:0007669"/>
    <property type="project" value="UniProtKB-SubCell"/>
</dbReference>
<dbReference type="InterPro" id="IPR002208">
    <property type="entry name" value="SecY/SEC61-alpha"/>
</dbReference>
<dbReference type="EMBL" id="MFLY01000008">
    <property type="protein sequence ID" value="OGG73132.1"/>
    <property type="molecule type" value="Genomic_DNA"/>
</dbReference>
<keyword evidence="5 10" id="KW-0653">Protein transport</keyword>
<feature type="transmembrane region" description="Helical" evidence="10">
    <location>
        <begin position="117"/>
        <end position="138"/>
    </location>
</feature>
<dbReference type="InterPro" id="IPR026593">
    <property type="entry name" value="SecY"/>
</dbReference>
<evidence type="ECO:0000256" key="7">
    <source>
        <dbReference type="ARBA" id="ARBA00023010"/>
    </source>
</evidence>
<evidence type="ECO:0000313" key="14">
    <source>
        <dbReference type="EMBL" id="OGG73132.1"/>
    </source>
</evidence>
<dbReference type="NCBIfam" id="TIGR00967">
    <property type="entry name" value="3a0501s007"/>
    <property type="match status" value="1"/>
</dbReference>
<comment type="function">
    <text evidence="10 11">The central subunit of the protein translocation channel SecYEG. Consists of two halves formed by TMs 1-5 and 6-10. These two domains form a lateral gate at the front which open onto the bilayer between TMs 2 and 7, and are clamped together by SecE at the back. The channel is closed by both a pore ring composed of hydrophobic SecY resides and a short helix (helix 2A) on the extracellular side of the membrane which forms a plug. The plug probably moves laterally to allow the channel to open. The ring and the pore may move independently.</text>
</comment>
<sequence length="424" mass="45617">MFEAFIRKLKIVFEDNMLRKRVLFVLAALVVFRILAAIPVPSVDVGALEAFLANNQFFGLLNIFSGGGFSNLSIVMLGVGPYITASIVMQLLTVLVPKLKEMYQEEGEAGRARFMTYSRYLTLPLALIQGFAFLLLLQQNGIFPPLTLEAAITNTLIIAAGSILLMWIGELMTEYGVGNGVSLIIFAGIVAGLPSALAQLFFTFDVAQLPAYIAFAAVGVAITAGVVFITEAERPIPVTYARRVRGMKVLGGVSTYLPLRLNQAGVMPIIFGLSLLLFPQMIATFVAQSSLPWLAAGGQAVLNGLNSQWVYGALYFGLVFIFTFFYTAITFEPHQVAKNLQKNGAFIPGVRPGITTAEYLGNIITRITLVGAFFLGAIAVLPIILQGATGISTITIGGTALLIAVSVVLDVVKKIDAQTSIREY</sequence>
<dbReference type="Gene3D" id="1.10.3370.10">
    <property type="entry name" value="SecY subunit domain"/>
    <property type="match status" value="1"/>
</dbReference>
<feature type="transmembrane region" description="Helical" evidence="10">
    <location>
        <begin position="74"/>
        <end position="96"/>
    </location>
</feature>
<proteinExistence type="inferred from homology"/>
<keyword evidence="7 10" id="KW-0811">Translocation</keyword>
<reference evidence="14 15" key="1">
    <citation type="journal article" date="2016" name="Nat. Commun.">
        <title>Thousands of microbial genomes shed light on interconnected biogeochemical processes in an aquifer system.</title>
        <authorList>
            <person name="Anantharaman K."/>
            <person name="Brown C.T."/>
            <person name="Hug L.A."/>
            <person name="Sharon I."/>
            <person name="Castelle C.J."/>
            <person name="Probst A.J."/>
            <person name="Thomas B.C."/>
            <person name="Singh A."/>
            <person name="Wilkins M.J."/>
            <person name="Karaoz U."/>
            <person name="Brodie E.L."/>
            <person name="Williams K.H."/>
            <person name="Hubbard S.S."/>
            <person name="Banfield J.F."/>
        </authorList>
    </citation>
    <scope>NUCLEOTIDE SEQUENCE [LARGE SCALE GENOMIC DNA]</scope>
</reference>
<organism evidence="14 15">
    <name type="scientific">Candidatus Kaiserbacteria bacterium RIFCSPLOWO2_01_FULL_53_17</name>
    <dbReference type="NCBI Taxonomy" id="1798511"/>
    <lineage>
        <taxon>Bacteria</taxon>
        <taxon>Candidatus Kaiseribacteriota</taxon>
    </lineage>
</organism>
<feature type="transmembrane region" description="Helical" evidence="10">
    <location>
        <begin position="150"/>
        <end position="169"/>
    </location>
</feature>
<feature type="transmembrane region" description="Helical" evidence="10">
    <location>
        <begin position="391"/>
        <end position="412"/>
    </location>
</feature>
<evidence type="ECO:0000256" key="13">
    <source>
        <dbReference type="RuleBase" id="RU004349"/>
    </source>
</evidence>
<evidence type="ECO:0000256" key="12">
    <source>
        <dbReference type="RuleBase" id="RU003484"/>
    </source>
</evidence>
<evidence type="ECO:0000256" key="11">
    <source>
        <dbReference type="RuleBase" id="RU000537"/>
    </source>
</evidence>
<protein>
    <recommendedName>
        <fullName evidence="9 10">Protein translocase subunit SecY</fullName>
    </recommendedName>
</protein>
<evidence type="ECO:0000256" key="5">
    <source>
        <dbReference type="ARBA" id="ARBA00022927"/>
    </source>
</evidence>
<evidence type="ECO:0000256" key="10">
    <source>
        <dbReference type="HAMAP-Rule" id="MF_01465"/>
    </source>
</evidence>
<dbReference type="SUPFAM" id="SSF103491">
    <property type="entry name" value="Preprotein translocase SecY subunit"/>
    <property type="match status" value="1"/>
</dbReference>
<evidence type="ECO:0000256" key="1">
    <source>
        <dbReference type="ARBA" id="ARBA00004141"/>
    </source>
</evidence>
<evidence type="ECO:0000313" key="15">
    <source>
        <dbReference type="Proteomes" id="UP000177306"/>
    </source>
</evidence>
<dbReference type="PROSITE" id="PS00755">
    <property type="entry name" value="SECY_1"/>
    <property type="match status" value="1"/>
</dbReference>
<feature type="transmembrane region" description="Helical" evidence="10">
    <location>
        <begin position="309"/>
        <end position="329"/>
    </location>
</feature>
<evidence type="ECO:0000256" key="8">
    <source>
        <dbReference type="ARBA" id="ARBA00023136"/>
    </source>
</evidence>
<comment type="similarity">
    <text evidence="2 10 13">Belongs to the SecY/SEC61-alpha family.</text>
</comment>